<keyword evidence="7" id="KW-0805">Transcription regulation</keyword>
<keyword evidence="6" id="KW-0832">Ubl conjugation</keyword>
<evidence type="ECO:0000256" key="2">
    <source>
        <dbReference type="ARBA" id="ARBA00022481"/>
    </source>
</evidence>
<comment type="caution">
    <text evidence="15">The sequence shown here is derived from an EMBL/GenBank/DDBJ whole genome shotgun (WGS) entry which is preliminary data.</text>
</comment>
<keyword evidence="5" id="KW-0597">Phosphoprotein</keyword>
<dbReference type="GO" id="GO:0000380">
    <property type="term" value="P:alternative mRNA splicing, via spliceosome"/>
    <property type="evidence" value="ECO:0007669"/>
    <property type="project" value="TreeGrafter"/>
</dbReference>
<evidence type="ECO:0000256" key="7">
    <source>
        <dbReference type="ARBA" id="ARBA00023015"/>
    </source>
</evidence>
<evidence type="ECO:0000256" key="12">
    <source>
        <dbReference type="SAM" id="MobiDB-lite"/>
    </source>
</evidence>
<evidence type="ECO:0000256" key="1">
    <source>
        <dbReference type="ARBA" id="ARBA00004123"/>
    </source>
</evidence>
<evidence type="ECO:0000256" key="5">
    <source>
        <dbReference type="ARBA" id="ARBA00022553"/>
    </source>
</evidence>
<dbReference type="SMART" id="SM00513">
    <property type="entry name" value="SAP"/>
    <property type="match status" value="1"/>
</dbReference>
<dbReference type="GO" id="GO:0005634">
    <property type="term" value="C:nucleus"/>
    <property type="evidence" value="ECO:0007669"/>
    <property type="project" value="UniProtKB-SubCell"/>
</dbReference>
<dbReference type="SMART" id="SM00449">
    <property type="entry name" value="SPRY"/>
    <property type="match status" value="1"/>
</dbReference>
<reference evidence="15" key="1">
    <citation type="submission" date="2022-02" db="EMBL/GenBank/DDBJ databases">
        <title>Atlantic sturgeon de novo genome assembly.</title>
        <authorList>
            <person name="Stock M."/>
            <person name="Klopp C."/>
            <person name="Guiguen Y."/>
            <person name="Cabau C."/>
            <person name="Parinello H."/>
            <person name="Santidrian Yebra-Pimentel E."/>
            <person name="Kuhl H."/>
            <person name="Dirks R.P."/>
            <person name="Guessner J."/>
            <person name="Wuertz S."/>
            <person name="Du K."/>
            <person name="Schartl M."/>
        </authorList>
    </citation>
    <scope>NUCLEOTIDE SEQUENCE</scope>
    <source>
        <strain evidence="15">STURGEONOMICS-FGT-2020</strain>
        <tissue evidence="15">Whole blood</tissue>
    </source>
</reference>
<keyword evidence="4" id="KW-1017">Isopeptide bond</keyword>
<organism evidence="15 16">
    <name type="scientific">Acipenser oxyrinchus oxyrinchus</name>
    <dbReference type="NCBI Taxonomy" id="40147"/>
    <lineage>
        <taxon>Eukaryota</taxon>
        <taxon>Metazoa</taxon>
        <taxon>Chordata</taxon>
        <taxon>Craniata</taxon>
        <taxon>Vertebrata</taxon>
        <taxon>Euteleostomi</taxon>
        <taxon>Actinopterygii</taxon>
        <taxon>Chondrostei</taxon>
        <taxon>Acipenseriformes</taxon>
        <taxon>Acipenseridae</taxon>
        <taxon>Acipenser</taxon>
    </lineage>
</organism>
<dbReference type="InterPro" id="IPR013320">
    <property type="entry name" value="ConA-like_dom_sf"/>
</dbReference>
<evidence type="ECO:0000256" key="4">
    <source>
        <dbReference type="ARBA" id="ARBA00022499"/>
    </source>
</evidence>
<dbReference type="FunFam" id="1.10.720.30:FF:000004">
    <property type="entry name" value="heterogeneous nuclear ribonucleoprotein U isoform X1"/>
    <property type="match status" value="1"/>
</dbReference>
<dbReference type="FunFam" id="2.60.120.920:FF:000006">
    <property type="entry name" value="heterogeneous nuclear ribonucleoprotein U isoform X1"/>
    <property type="match status" value="1"/>
</dbReference>
<name>A0AAD8FX19_ACIOX</name>
<evidence type="ECO:0000259" key="14">
    <source>
        <dbReference type="PROSITE" id="PS50800"/>
    </source>
</evidence>
<dbReference type="PROSITE" id="PS50800">
    <property type="entry name" value="SAP"/>
    <property type="match status" value="1"/>
</dbReference>
<dbReference type="PROSITE" id="PS50188">
    <property type="entry name" value="B302_SPRY"/>
    <property type="match status" value="1"/>
</dbReference>
<proteinExistence type="predicted"/>
<evidence type="ECO:0000256" key="10">
    <source>
        <dbReference type="ARBA" id="ARBA00023242"/>
    </source>
</evidence>
<evidence type="ECO:0000256" key="9">
    <source>
        <dbReference type="ARBA" id="ARBA00023163"/>
    </source>
</evidence>
<evidence type="ECO:0000256" key="6">
    <source>
        <dbReference type="ARBA" id="ARBA00022843"/>
    </source>
</evidence>
<feature type="compositionally biased region" description="Basic and acidic residues" evidence="12">
    <location>
        <begin position="129"/>
        <end position="147"/>
    </location>
</feature>
<evidence type="ECO:0000256" key="8">
    <source>
        <dbReference type="ARBA" id="ARBA00023159"/>
    </source>
</evidence>
<evidence type="ECO:0000256" key="11">
    <source>
        <dbReference type="ARBA" id="ARBA00023274"/>
    </source>
</evidence>
<dbReference type="InterPro" id="IPR001870">
    <property type="entry name" value="B30.2/SPRY"/>
</dbReference>
<dbReference type="Pfam" id="PF00622">
    <property type="entry name" value="SPRY"/>
    <property type="match status" value="1"/>
</dbReference>
<dbReference type="SUPFAM" id="SSF68906">
    <property type="entry name" value="SAP domain"/>
    <property type="match status" value="1"/>
</dbReference>
<keyword evidence="2" id="KW-0488">Methylation</keyword>
<dbReference type="AlphaFoldDB" id="A0AAD8FX19"/>
<dbReference type="GO" id="GO:1990904">
    <property type="term" value="C:ribonucleoprotein complex"/>
    <property type="evidence" value="ECO:0007669"/>
    <property type="project" value="UniProtKB-KW"/>
</dbReference>
<keyword evidence="10" id="KW-0539">Nucleus</keyword>
<dbReference type="Pfam" id="PF02037">
    <property type="entry name" value="SAP"/>
    <property type="match status" value="1"/>
</dbReference>
<keyword evidence="3" id="KW-0678">Repressor</keyword>
<feature type="compositionally biased region" description="Basic residues" evidence="12">
    <location>
        <begin position="189"/>
        <end position="200"/>
    </location>
</feature>
<dbReference type="InterPro" id="IPR043136">
    <property type="entry name" value="B30.2/SPRY_sf"/>
</dbReference>
<dbReference type="CDD" id="cd12884">
    <property type="entry name" value="SPRY_hnRNP"/>
    <property type="match status" value="1"/>
</dbReference>
<keyword evidence="16" id="KW-1185">Reference proteome</keyword>
<dbReference type="EMBL" id="JAGXEW010000033">
    <property type="protein sequence ID" value="KAK1154997.1"/>
    <property type="molecule type" value="Genomic_DNA"/>
</dbReference>
<protein>
    <submittedName>
        <fullName evidence="15">Heterogeneous nuclear ribonucleoprotein U-like protein 2</fullName>
    </submittedName>
</protein>
<dbReference type="SUPFAM" id="SSF52540">
    <property type="entry name" value="P-loop containing nucleoside triphosphate hydrolases"/>
    <property type="match status" value="1"/>
</dbReference>
<keyword evidence="8" id="KW-0010">Activator</keyword>
<evidence type="ECO:0000313" key="16">
    <source>
        <dbReference type="Proteomes" id="UP001230051"/>
    </source>
</evidence>
<feature type="region of interest" description="Disordered" evidence="12">
    <location>
        <begin position="40"/>
        <end position="282"/>
    </location>
</feature>
<feature type="domain" description="B30.2/SPRY" evidence="13">
    <location>
        <begin position="268"/>
        <end position="464"/>
    </location>
</feature>
<gene>
    <name evidence="15" type="primary">HNRNPUL2</name>
    <name evidence="15" type="ORF">AOXY_G28058</name>
</gene>
<dbReference type="PANTHER" id="PTHR12381">
    <property type="entry name" value="HETEROGENEOUS NUCLEAR RIBONUCLEOPROTEIN U FAMILY MEMBER"/>
    <property type="match status" value="1"/>
</dbReference>
<feature type="compositionally biased region" description="Basic and acidic residues" evidence="12">
    <location>
        <begin position="52"/>
        <end position="65"/>
    </location>
</feature>
<feature type="compositionally biased region" description="Basic and acidic residues" evidence="12">
    <location>
        <begin position="237"/>
        <end position="246"/>
    </location>
</feature>
<dbReference type="InterPro" id="IPR027417">
    <property type="entry name" value="P-loop_NTPase"/>
</dbReference>
<dbReference type="SUPFAM" id="SSF49899">
    <property type="entry name" value="Concanavalin A-like lectins/glucanases"/>
    <property type="match status" value="1"/>
</dbReference>
<dbReference type="InterPro" id="IPR003034">
    <property type="entry name" value="SAP_dom"/>
</dbReference>
<dbReference type="Gene3D" id="2.60.120.920">
    <property type="match status" value="1"/>
</dbReference>
<dbReference type="Gene3D" id="1.10.720.30">
    <property type="entry name" value="SAP domain"/>
    <property type="match status" value="1"/>
</dbReference>
<dbReference type="Gene3D" id="3.40.50.300">
    <property type="entry name" value="P-loop containing nucleotide triphosphate hydrolases"/>
    <property type="match status" value="1"/>
</dbReference>
<dbReference type="InterPro" id="IPR003877">
    <property type="entry name" value="SPRY_dom"/>
</dbReference>
<evidence type="ECO:0000259" key="13">
    <source>
        <dbReference type="PROSITE" id="PS50188"/>
    </source>
</evidence>
<comment type="subcellular location">
    <subcellularLocation>
        <location evidence="1">Nucleus</location>
    </subcellularLocation>
</comment>
<accession>A0AAD8FX19</accession>
<keyword evidence="9" id="KW-0804">Transcription</keyword>
<feature type="domain" description="SAP" evidence="14">
    <location>
        <begin position="6"/>
        <end position="40"/>
    </location>
</feature>
<dbReference type="PANTHER" id="PTHR12381:SF66">
    <property type="entry name" value="HETEROGENEOUS NUCLEAR RIBONUCLEOPROTEIN U-LIKE PROTEIN 2"/>
    <property type="match status" value="1"/>
</dbReference>
<sequence>MSSIEVKKLKVTELRAELQRRGLDTRGLKADLIERLRAAIDAGEAEDEERPVEEGAGLKEEEGGGTHRISGAGVFAPAGEESRAPAAAAAPAAIEETKTAAPAAEKPTEREPPAVPKPTPLPVTATQAKPDRTADSTEPETAKPKPEAEEEEEEETVPKPDQTSSPAKTEPGPRARPRAAECQPGDRGKRSRCRGPRRGKRAAERGTGKLQAGRGDNGKKEDCAMEAEPGSEESGSDVEHDREKGGEAPGQSEDGQLKGFKEEVNYNRAKSPEPEEEEMNEDVDENRVCFDSYNCDLHFQVAPDRYSGQPVFSDCFPYLWSGSRVTHGARGGKTGFEAKVTKKLPVKDLPAEDPETHIMRVGWSVDYSSLQLGEDELSFGFDGRGKKVGGGQIEDFGEPFTENDVIGCYASFEPSAVELSFQKNGSDLGVAFRVNRASLGDRPLFPHLLCKNCAVELNLGQLEAPWHPTPPGFTLIHCTPAQERSRASLPPKSKQECQVVMMVGMPGAGKTHWARTHMAENPDKRYNVLGTSNILARMRGLQTQPDQKEVFLQHATQCLSQLIQIAARKRRNYILDQVLTQYQSINASWSRY</sequence>
<evidence type="ECO:0000313" key="15">
    <source>
        <dbReference type="EMBL" id="KAK1154997.1"/>
    </source>
</evidence>
<dbReference type="GO" id="GO:0003723">
    <property type="term" value="F:RNA binding"/>
    <property type="evidence" value="ECO:0007669"/>
    <property type="project" value="TreeGrafter"/>
</dbReference>
<dbReference type="InterPro" id="IPR036361">
    <property type="entry name" value="SAP_dom_sf"/>
</dbReference>
<feature type="compositionally biased region" description="Low complexity" evidence="12">
    <location>
        <begin position="76"/>
        <end position="105"/>
    </location>
</feature>
<feature type="compositionally biased region" description="Basic and acidic residues" evidence="12">
    <location>
        <begin position="255"/>
        <end position="273"/>
    </location>
</feature>
<evidence type="ECO:0000256" key="3">
    <source>
        <dbReference type="ARBA" id="ARBA00022491"/>
    </source>
</evidence>
<dbReference type="InterPro" id="IPR035778">
    <property type="entry name" value="SPRY_hnRNP_U"/>
</dbReference>
<keyword evidence="11 15" id="KW-0687">Ribonucleoprotein</keyword>
<dbReference type="Proteomes" id="UP001230051">
    <property type="component" value="Unassembled WGS sequence"/>
</dbReference>
<dbReference type="Pfam" id="PF13671">
    <property type="entry name" value="AAA_33"/>
    <property type="match status" value="1"/>
</dbReference>